<dbReference type="AlphaFoldDB" id="A0A560HK67"/>
<proteinExistence type="predicted"/>
<accession>A0A560HK67</accession>
<protein>
    <submittedName>
        <fullName evidence="1">Uncharacterized protein</fullName>
    </submittedName>
</protein>
<dbReference type="Proteomes" id="UP000318050">
    <property type="component" value="Unassembled WGS sequence"/>
</dbReference>
<sequence length="302" mass="33246">MTALAQRWFRVSGLPTARGLACNDNGVSLAGIPLLRQTAAGFEPQPAAILQPLIAAAYGVSDPDVEPLIGRLRVVARALNDQDGVRTRIAAVHLALPDVDDAGMDRLSGIRADLAKYDPAQPRDWHGRWTSDGSETEGSEEVGLSFAAWLAGNEDYDNDPDEALWDIDYPGTFHDKVVKEHAALLRSRGAIVITEVRILGVNGLVTRADILALFPGEEFPTLIEVKTGRHPPYTYRQKRVYPLAQIGGHVTSYDQRVRDLGLKPGMPFPALTVMCLYQKNANSWPHYNEFTPGSKPWDDLFH</sequence>
<organism evidence="1 2">
    <name type="scientific">Nitrospirillum amazonense</name>
    <dbReference type="NCBI Taxonomy" id="28077"/>
    <lineage>
        <taxon>Bacteria</taxon>
        <taxon>Pseudomonadati</taxon>
        <taxon>Pseudomonadota</taxon>
        <taxon>Alphaproteobacteria</taxon>
        <taxon>Rhodospirillales</taxon>
        <taxon>Azospirillaceae</taxon>
        <taxon>Nitrospirillum</taxon>
    </lineage>
</organism>
<dbReference type="EMBL" id="VITT01000041">
    <property type="protein sequence ID" value="TWB46905.1"/>
    <property type="molecule type" value="Genomic_DNA"/>
</dbReference>
<comment type="caution">
    <text evidence="1">The sequence shown here is derived from an EMBL/GenBank/DDBJ whole genome shotgun (WGS) entry which is preliminary data.</text>
</comment>
<evidence type="ECO:0000313" key="2">
    <source>
        <dbReference type="Proteomes" id="UP000318050"/>
    </source>
</evidence>
<evidence type="ECO:0000313" key="1">
    <source>
        <dbReference type="EMBL" id="TWB46905.1"/>
    </source>
</evidence>
<reference evidence="1 2" key="1">
    <citation type="submission" date="2019-06" db="EMBL/GenBank/DDBJ databases">
        <title>Genomic Encyclopedia of Type Strains, Phase IV (KMG-V): Genome sequencing to study the core and pangenomes of soil and plant-associated prokaryotes.</title>
        <authorList>
            <person name="Whitman W."/>
        </authorList>
    </citation>
    <scope>NUCLEOTIDE SEQUENCE [LARGE SCALE GENOMIC DNA]</scope>
    <source>
        <strain evidence="1 2">BR 11140</strain>
    </source>
</reference>
<gene>
    <name evidence="1" type="ORF">FBZ92_14119</name>
</gene>
<name>A0A560HK67_9PROT</name>
<dbReference type="OrthoDB" id="9930376at2"/>